<protein>
    <submittedName>
        <fullName evidence="1">Tetratricopeptide (TPR) repeat protein</fullName>
    </submittedName>
</protein>
<evidence type="ECO:0000313" key="2">
    <source>
        <dbReference type="Proteomes" id="UP000734218"/>
    </source>
</evidence>
<evidence type="ECO:0000313" key="1">
    <source>
        <dbReference type="EMBL" id="NJC35058.1"/>
    </source>
</evidence>
<gene>
    <name evidence="1" type="ORF">GGR88_002572</name>
</gene>
<dbReference type="InterPro" id="IPR011990">
    <property type="entry name" value="TPR-like_helical_dom_sf"/>
</dbReference>
<proteinExistence type="predicted"/>
<dbReference type="Proteomes" id="UP000734218">
    <property type="component" value="Unassembled WGS sequence"/>
</dbReference>
<dbReference type="InterPro" id="IPR019734">
    <property type="entry name" value="TPR_rpt"/>
</dbReference>
<accession>A0ABX0XNU8</accession>
<dbReference type="EMBL" id="JAATJE010000002">
    <property type="protein sequence ID" value="NJC35058.1"/>
    <property type="molecule type" value="Genomic_DNA"/>
</dbReference>
<comment type="caution">
    <text evidence="1">The sequence shown here is derived from an EMBL/GenBank/DDBJ whole genome shotgun (WGS) entry which is preliminary data.</text>
</comment>
<name>A0ABX0XNU8_9SPHN</name>
<keyword evidence="2" id="KW-1185">Reference proteome</keyword>
<dbReference type="SUPFAM" id="SSF48452">
    <property type="entry name" value="TPR-like"/>
    <property type="match status" value="1"/>
</dbReference>
<dbReference type="Gene3D" id="1.25.40.10">
    <property type="entry name" value="Tetratricopeptide repeat domain"/>
    <property type="match status" value="1"/>
</dbReference>
<dbReference type="SMART" id="SM00028">
    <property type="entry name" value="TPR"/>
    <property type="match status" value="4"/>
</dbReference>
<organism evidence="1 2">
    <name type="scientific">Sphingomonas jejuensis</name>
    <dbReference type="NCBI Taxonomy" id="904715"/>
    <lineage>
        <taxon>Bacteria</taxon>
        <taxon>Pseudomonadati</taxon>
        <taxon>Pseudomonadota</taxon>
        <taxon>Alphaproteobacteria</taxon>
        <taxon>Sphingomonadales</taxon>
        <taxon>Sphingomonadaceae</taxon>
        <taxon>Sphingomonas</taxon>
    </lineage>
</organism>
<reference evidence="1 2" key="1">
    <citation type="submission" date="2020-03" db="EMBL/GenBank/DDBJ databases">
        <title>Genomic Encyclopedia of Type Strains, Phase IV (KMG-IV): sequencing the most valuable type-strain genomes for metagenomic binning, comparative biology and taxonomic classification.</title>
        <authorList>
            <person name="Goeker M."/>
        </authorList>
    </citation>
    <scope>NUCLEOTIDE SEQUENCE [LARGE SCALE GENOMIC DNA]</scope>
    <source>
        <strain evidence="1 2">DSM 27651</strain>
    </source>
</reference>
<dbReference type="RefSeq" id="WP_167955587.1">
    <property type="nucleotide sequence ID" value="NZ_JAATJE010000002.1"/>
</dbReference>
<sequence>MILPFFLLVQAAATGPTLPDEARFDACIAAVARAPDEGVAEAERWQAAGGGVLARQCLGLAHAAATRWPAAATSFEGAARAAEVARDGRAARLWAQAGNAWLAGGAPAQAVTALDAALAQGATEGELLGEVHLDRARALVALDRLSDARVDLDAATRLAPRDPLAWLLSATLARRQGDLARAQADIGEAATRAPDDASVALEAGLIAANQGNDAAARAAWNGAIAVQPGSPAAAQARSLLAQLDGTAVPAAPAIEPGR</sequence>